<evidence type="ECO:0000313" key="1">
    <source>
        <dbReference type="EMBL" id="PIP55980.1"/>
    </source>
</evidence>
<evidence type="ECO:0000313" key="2">
    <source>
        <dbReference type="Proteomes" id="UP000229794"/>
    </source>
</evidence>
<name>A0A2H0BG44_9BACT</name>
<reference evidence="1 2" key="1">
    <citation type="submission" date="2017-09" db="EMBL/GenBank/DDBJ databases">
        <title>Depth-based differentiation of microbial function through sediment-hosted aquifers and enrichment of novel symbionts in the deep terrestrial subsurface.</title>
        <authorList>
            <person name="Probst A.J."/>
            <person name="Ladd B."/>
            <person name="Jarett J.K."/>
            <person name="Geller-Mcgrath D.E."/>
            <person name="Sieber C.M."/>
            <person name="Emerson J.B."/>
            <person name="Anantharaman K."/>
            <person name="Thomas B.C."/>
            <person name="Malmstrom R."/>
            <person name="Stieglmeier M."/>
            <person name="Klingl A."/>
            <person name="Woyke T."/>
            <person name="Ryan C.M."/>
            <person name="Banfield J.F."/>
        </authorList>
    </citation>
    <scope>NUCLEOTIDE SEQUENCE [LARGE SCALE GENOMIC DNA]</scope>
    <source>
        <strain evidence="1">CG22_combo_CG10-13_8_21_14_all_42_17</strain>
    </source>
</reference>
<organism evidence="1 2">
    <name type="scientific">Candidatus Zambryskibacteria bacterium CG22_combo_CG10-13_8_21_14_all_42_17</name>
    <dbReference type="NCBI Taxonomy" id="1975118"/>
    <lineage>
        <taxon>Bacteria</taxon>
        <taxon>Candidatus Zambryskiibacteriota</taxon>
    </lineage>
</organism>
<dbReference type="EMBL" id="PCST01000004">
    <property type="protein sequence ID" value="PIP55980.1"/>
    <property type="molecule type" value="Genomic_DNA"/>
</dbReference>
<dbReference type="Proteomes" id="UP000229794">
    <property type="component" value="Unassembled WGS sequence"/>
</dbReference>
<comment type="caution">
    <text evidence="1">The sequence shown here is derived from an EMBL/GenBank/DDBJ whole genome shotgun (WGS) entry which is preliminary data.</text>
</comment>
<protein>
    <submittedName>
        <fullName evidence="1">Uncharacterized protein</fullName>
    </submittedName>
</protein>
<dbReference type="Pfam" id="PF20329">
    <property type="entry name" value="DUF6624"/>
    <property type="match status" value="1"/>
</dbReference>
<proteinExistence type="predicted"/>
<dbReference type="AlphaFoldDB" id="A0A2H0BG44"/>
<dbReference type="InterPro" id="IPR046732">
    <property type="entry name" value="DUF6624"/>
</dbReference>
<sequence length="160" mass="18817">MKNSHPLLELLEKDQIGIRQYKDEKIDAEKYNKINQEVIYEFKEYIKNNGFPFKNLYGQDVYKAAVVLALHTSNDFLESIFEIIKEAGENQIDIKDKAYFIDRILVYRGKPQIYGTQFKISIDGLMEPLSIEDPHNVNKRRAEIGLELIEKYKKRVEEQG</sequence>
<accession>A0A2H0BG44</accession>
<gene>
    <name evidence="1" type="ORF">COX06_00150</name>
</gene>